<gene>
    <name evidence="2" type="ORF">Cantr_04977</name>
</gene>
<evidence type="ECO:0000313" key="3">
    <source>
        <dbReference type="Proteomes" id="UP000253472"/>
    </source>
</evidence>
<feature type="compositionally biased region" description="Basic and acidic residues" evidence="1">
    <location>
        <begin position="10"/>
        <end position="20"/>
    </location>
</feature>
<name>A0A367XST0_9ASCO</name>
<organism evidence="2 3">
    <name type="scientific">Candida viswanathii</name>
    <dbReference type="NCBI Taxonomy" id="5486"/>
    <lineage>
        <taxon>Eukaryota</taxon>
        <taxon>Fungi</taxon>
        <taxon>Dikarya</taxon>
        <taxon>Ascomycota</taxon>
        <taxon>Saccharomycotina</taxon>
        <taxon>Pichiomycetes</taxon>
        <taxon>Debaryomycetaceae</taxon>
        <taxon>Candida/Lodderomyces clade</taxon>
        <taxon>Candida</taxon>
    </lineage>
</organism>
<evidence type="ECO:0000313" key="2">
    <source>
        <dbReference type="EMBL" id="RCK56459.1"/>
    </source>
</evidence>
<feature type="region of interest" description="Disordered" evidence="1">
    <location>
        <begin position="1"/>
        <end position="24"/>
    </location>
</feature>
<reference evidence="2 3" key="1">
    <citation type="submission" date="2018-06" db="EMBL/GenBank/DDBJ databases">
        <title>Whole genome sequencing of Candida tropicalis (genome annotated by CSBL at Korea University).</title>
        <authorList>
            <person name="Ahn J."/>
        </authorList>
    </citation>
    <scope>NUCLEOTIDE SEQUENCE [LARGE SCALE GENOMIC DNA]</scope>
    <source>
        <strain evidence="2 3">ATCC 20962</strain>
    </source>
</reference>
<protein>
    <submittedName>
        <fullName evidence="2">Uncharacterized protein</fullName>
    </submittedName>
</protein>
<accession>A0A367XST0</accession>
<comment type="caution">
    <text evidence="2">The sequence shown here is derived from an EMBL/GenBank/DDBJ whole genome shotgun (WGS) entry which is preliminary data.</text>
</comment>
<dbReference type="EMBL" id="QLNQ01000029">
    <property type="protein sequence ID" value="RCK56459.1"/>
    <property type="molecule type" value="Genomic_DNA"/>
</dbReference>
<sequence length="80" mass="8618">MTDVASIRTAGDEASERVSKVEVPLSDPHEWETTVIIRVGEAQHGSSLDDTGKNSLLNTQGVVRADAQKEINQISRSQSA</sequence>
<proteinExistence type="predicted"/>
<evidence type="ECO:0000256" key="1">
    <source>
        <dbReference type="SAM" id="MobiDB-lite"/>
    </source>
</evidence>
<keyword evidence="3" id="KW-1185">Reference proteome</keyword>
<dbReference type="Proteomes" id="UP000253472">
    <property type="component" value="Unassembled WGS sequence"/>
</dbReference>
<dbReference type="AlphaFoldDB" id="A0A367XST0"/>